<proteinExistence type="predicted"/>
<feature type="transmembrane region" description="Helical" evidence="1">
    <location>
        <begin position="306"/>
        <end position="328"/>
    </location>
</feature>
<evidence type="ECO:0000259" key="2">
    <source>
        <dbReference type="Pfam" id="PF00615"/>
    </source>
</evidence>
<dbReference type="EMBL" id="JAJGCB010000018">
    <property type="protein sequence ID" value="KAJ8988496.1"/>
    <property type="molecule type" value="Genomic_DNA"/>
</dbReference>
<name>A0AAN6EQL0_EXODE</name>
<keyword evidence="1" id="KW-0472">Membrane</keyword>
<dbReference type="PANTHER" id="PTHR39466">
    <property type="entry name" value="RGS DOMAIN-CONTAINING PROTEIN"/>
    <property type="match status" value="1"/>
</dbReference>
<sequence>MVRLLPAWPHWYQKPSYRDPKTFTQTTNAAIEDGHGSRAPSISSQSDAAIPQDLSLDRVLSNKTCSPLSLYDFYMYLKHIELSPENLEFYMWYRDYEARYQQKREGSRPEADTPLLKQPSNEKDNVYATWTGISSGKDSDLERNSQENEFLRYIEGLMPSAELSMWKRCRPFWSRPSESSETTLGNYSNSEELQQVAELFLVPGSPKELNLPSSMRARALAGLQQSDSPQTLAPIADHVYYLLKNCSHRNFIRLGVKNGTFETLCMVTVAGVLLVSVGLLTMLLLAFASPSIHHSNRWRGLAAAPFWWLGFSFLLAGWRGSCFLLLLFSRRQELPWERVDSMEKGGTPKRPNALMRFVKKMMLFERKIRVKDQGLRVLQRTIVVQSMVAALLVTVVLEAVFLCLPIWK</sequence>
<gene>
    <name evidence="3" type="ORF">HRR80_007522</name>
</gene>
<dbReference type="Proteomes" id="UP001161757">
    <property type="component" value="Unassembled WGS sequence"/>
</dbReference>
<dbReference type="InterPro" id="IPR036305">
    <property type="entry name" value="RGS_sf"/>
</dbReference>
<evidence type="ECO:0000256" key="1">
    <source>
        <dbReference type="SAM" id="Phobius"/>
    </source>
</evidence>
<dbReference type="InterPro" id="IPR044926">
    <property type="entry name" value="RGS_subdomain_2"/>
</dbReference>
<feature type="domain" description="RGS" evidence="2">
    <location>
        <begin position="148"/>
        <end position="253"/>
    </location>
</feature>
<dbReference type="AlphaFoldDB" id="A0AAN6EQL0"/>
<dbReference type="SUPFAM" id="SSF48097">
    <property type="entry name" value="Regulator of G-protein signaling, RGS"/>
    <property type="match status" value="1"/>
</dbReference>
<reference evidence="3" key="1">
    <citation type="submission" date="2023-01" db="EMBL/GenBank/DDBJ databases">
        <title>Exophiala dermititidis isolated from Cystic Fibrosis Patient.</title>
        <authorList>
            <person name="Kurbessoian T."/>
            <person name="Crocker A."/>
            <person name="Murante D."/>
            <person name="Hogan D.A."/>
            <person name="Stajich J.E."/>
        </authorList>
    </citation>
    <scope>NUCLEOTIDE SEQUENCE</scope>
    <source>
        <strain evidence="3">Ex8</strain>
    </source>
</reference>
<evidence type="ECO:0000313" key="4">
    <source>
        <dbReference type="Proteomes" id="UP001161757"/>
    </source>
</evidence>
<keyword evidence="1" id="KW-0812">Transmembrane</keyword>
<dbReference type="Gene3D" id="1.10.167.10">
    <property type="entry name" value="Regulator of G-protein Signalling 4, domain 2"/>
    <property type="match status" value="1"/>
</dbReference>
<protein>
    <recommendedName>
        <fullName evidence="2">RGS domain-containing protein</fullName>
    </recommendedName>
</protein>
<accession>A0AAN6EQL0</accession>
<dbReference type="PANTHER" id="PTHR39466:SF1">
    <property type="entry name" value="RGS DOMAIN-CONTAINING PROTEIN"/>
    <property type="match status" value="1"/>
</dbReference>
<comment type="caution">
    <text evidence="3">The sequence shown here is derived from an EMBL/GenBank/DDBJ whole genome shotgun (WGS) entry which is preliminary data.</text>
</comment>
<dbReference type="Pfam" id="PF00615">
    <property type="entry name" value="RGS"/>
    <property type="match status" value="1"/>
</dbReference>
<organism evidence="3 4">
    <name type="scientific">Exophiala dermatitidis</name>
    <name type="common">Black yeast-like fungus</name>
    <name type="synonym">Wangiella dermatitidis</name>
    <dbReference type="NCBI Taxonomy" id="5970"/>
    <lineage>
        <taxon>Eukaryota</taxon>
        <taxon>Fungi</taxon>
        <taxon>Dikarya</taxon>
        <taxon>Ascomycota</taxon>
        <taxon>Pezizomycotina</taxon>
        <taxon>Eurotiomycetes</taxon>
        <taxon>Chaetothyriomycetidae</taxon>
        <taxon>Chaetothyriales</taxon>
        <taxon>Herpotrichiellaceae</taxon>
        <taxon>Exophiala</taxon>
    </lineage>
</organism>
<feature type="transmembrane region" description="Helical" evidence="1">
    <location>
        <begin position="382"/>
        <end position="407"/>
    </location>
</feature>
<keyword evidence="1" id="KW-1133">Transmembrane helix</keyword>
<dbReference type="InterPro" id="IPR016137">
    <property type="entry name" value="RGS"/>
</dbReference>
<evidence type="ECO:0000313" key="3">
    <source>
        <dbReference type="EMBL" id="KAJ8988496.1"/>
    </source>
</evidence>
<feature type="transmembrane region" description="Helical" evidence="1">
    <location>
        <begin position="263"/>
        <end position="286"/>
    </location>
</feature>